<gene>
    <name evidence="1" type="ORF">AVEN_198857_1</name>
</gene>
<sequence>MKETETKEFSEKRKFKLPKIELKKFTGDAKEYLSFWSQFRKVHEDVSIPNEDCCFSVTYFSDFCKVKNSCLYCAKPHHYLMRDHPKENINQKSDVVETISLPNSCGKNNA</sequence>
<name>A0A4Y2MMX0_ARAVE</name>
<comment type="caution">
    <text evidence="1">The sequence shown here is derived from an EMBL/GenBank/DDBJ whole genome shotgun (WGS) entry which is preliminary data.</text>
</comment>
<evidence type="ECO:0000313" key="2">
    <source>
        <dbReference type="Proteomes" id="UP000499080"/>
    </source>
</evidence>
<proteinExistence type="predicted"/>
<keyword evidence="2" id="KW-1185">Reference proteome</keyword>
<evidence type="ECO:0000313" key="1">
    <source>
        <dbReference type="EMBL" id="GBN27744.1"/>
    </source>
</evidence>
<dbReference type="EMBL" id="BGPR01007551">
    <property type="protein sequence ID" value="GBN27744.1"/>
    <property type="molecule type" value="Genomic_DNA"/>
</dbReference>
<reference evidence="1 2" key="1">
    <citation type="journal article" date="2019" name="Sci. Rep.">
        <title>Orb-weaving spider Araneus ventricosus genome elucidates the spidroin gene catalogue.</title>
        <authorList>
            <person name="Kono N."/>
            <person name="Nakamura H."/>
            <person name="Ohtoshi R."/>
            <person name="Moran D.A.P."/>
            <person name="Shinohara A."/>
            <person name="Yoshida Y."/>
            <person name="Fujiwara M."/>
            <person name="Mori M."/>
            <person name="Tomita M."/>
            <person name="Arakawa K."/>
        </authorList>
    </citation>
    <scope>NUCLEOTIDE SEQUENCE [LARGE SCALE GENOMIC DNA]</scope>
</reference>
<dbReference type="OrthoDB" id="6435991at2759"/>
<organism evidence="1 2">
    <name type="scientific">Araneus ventricosus</name>
    <name type="common">Orbweaver spider</name>
    <name type="synonym">Epeira ventricosa</name>
    <dbReference type="NCBI Taxonomy" id="182803"/>
    <lineage>
        <taxon>Eukaryota</taxon>
        <taxon>Metazoa</taxon>
        <taxon>Ecdysozoa</taxon>
        <taxon>Arthropoda</taxon>
        <taxon>Chelicerata</taxon>
        <taxon>Arachnida</taxon>
        <taxon>Araneae</taxon>
        <taxon>Araneomorphae</taxon>
        <taxon>Entelegynae</taxon>
        <taxon>Araneoidea</taxon>
        <taxon>Araneidae</taxon>
        <taxon>Araneus</taxon>
    </lineage>
</organism>
<accession>A0A4Y2MMX0</accession>
<dbReference type="Proteomes" id="UP000499080">
    <property type="component" value="Unassembled WGS sequence"/>
</dbReference>
<protein>
    <submittedName>
        <fullName evidence="1">Uncharacterized protein</fullName>
    </submittedName>
</protein>
<dbReference type="AlphaFoldDB" id="A0A4Y2MMX0"/>